<dbReference type="GO" id="GO:0000105">
    <property type="term" value="P:L-histidine biosynthetic process"/>
    <property type="evidence" value="ECO:0007669"/>
    <property type="project" value="UniProtKB-UniRule"/>
</dbReference>
<dbReference type="EC" id="2.6.1.9" evidence="7"/>
<dbReference type="InterPro" id="IPR015424">
    <property type="entry name" value="PyrdxlP-dep_Trfase"/>
</dbReference>
<evidence type="ECO:0000256" key="3">
    <source>
        <dbReference type="ARBA" id="ARBA00022576"/>
    </source>
</evidence>
<dbReference type="Gene3D" id="3.40.640.10">
    <property type="entry name" value="Type I PLP-dependent aspartate aminotransferase-like (Major domain)"/>
    <property type="match status" value="1"/>
</dbReference>
<keyword evidence="5 7" id="KW-0663">Pyridoxal phosphate</keyword>
<comment type="similarity">
    <text evidence="7">Belongs to the class-II pyridoxal-phosphate-dependent aminotransferase family. Histidinol-phosphate aminotransferase subfamily.</text>
</comment>
<feature type="domain" description="Aminotransferase class I/classII large" evidence="8">
    <location>
        <begin position="48"/>
        <end position="359"/>
    </location>
</feature>
<keyword evidence="6 7" id="KW-0368">Histidine biosynthesis</keyword>
<dbReference type="Gene3D" id="3.90.1150.10">
    <property type="entry name" value="Aspartate Aminotransferase, domain 1"/>
    <property type="match status" value="1"/>
</dbReference>
<dbReference type="GO" id="GO:0030170">
    <property type="term" value="F:pyridoxal phosphate binding"/>
    <property type="evidence" value="ECO:0007669"/>
    <property type="project" value="InterPro"/>
</dbReference>
<dbReference type="InterPro" id="IPR015421">
    <property type="entry name" value="PyrdxlP-dep_Trfase_major"/>
</dbReference>
<evidence type="ECO:0000256" key="7">
    <source>
        <dbReference type="HAMAP-Rule" id="MF_01023"/>
    </source>
</evidence>
<dbReference type="InterPro" id="IPR050106">
    <property type="entry name" value="HistidinolP_aminotransfase"/>
</dbReference>
<dbReference type="Pfam" id="PF00155">
    <property type="entry name" value="Aminotran_1_2"/>
    <property type="match status" value="1"/>
</dbReference>
<dbReference type="InterPro" id="IPR015422">
    <property type="entry name" value="PyrdxlP-dep_Trfase_small"/>
</dbReference>
<dbReference type="CDD" id="cd00609">
    <property type="entry name" value="AAT_like"/>
    <property type="match status" value="1"/>
</dbReference>
<evidence type="ECO:0000256" key="1">
    <source>
        <dbReference type="ARBA" id="ARBA00001933"/>
    </source>
</evidence>
<comment type="caution">
    <text evidence="9">The sequence shown here is derived from an EMBL/GenBank/DDBJ whole genome shotgun (WGS) entry which is preliminary data.</text>
</comment>
<dbReference type="InterPro" id="IPR005861">
    <property type="entry name" value="HisP_aminotrans"/>
</dbReference>
<dbReference type="GO" id="GO:0004400">
    <property type="term" value="F:histidinol-phosphate transaminase activity"/>
    <property type="evidence" value="ECO:0007669"/>
    <property type="project" value="UniProtKB-UniRule"/>
</dbReference>
<protein>
    <recommendedName>
        <fullName evidence="7">Histidinol-phosphate aminotransferase</fullName>
        <ecNumber evidence="7">2.6.1.9</ecNumber>
    </recommendedName>
    <alternativeName>
        <fullName evidence="7">Imidazole acetol-phosphate transaminase</fullName>
    </alternativeName>
</protein>
<evidence type="ECO:0000256" key="6">
    <source>
        <dbReference type="ARBA" id="ARBA00023102"/>
    </source>
</evidence>
<dbReference type="EMBL" id="WJQT01000004">
    <property type="protein sequence ID" value="MRJ46833.1"/>
    <property type="molecule type" value="Genomic_DNA"/>
</dbReference>
<gene>
    <name evidence="7" type="primary">hisC</name>
    <name evidence="9" type="ORF">GF867_04515</name>
</gene>
<comment type="catalytic activity">
    <reaction evidence="7">
        <text>L-histidinol phosphate + 2-oxoglutarate = 3-(imidazol-4-yl)-2-oxopropyl phosphate + L-glutamate</text>
        <dbReference type="Rhea" id="RHEA:23744"/>
        <dbReference type="ChEBI" id="CHEBI:16810"/>
        <dbReference type="ChEBI" id="CHEBI:29985"/>
        <dbReference type="ChEBI" id="CHEBI:57766"/>
        <dbReference type="ChEBI" id="CHEBI:57980"/>
        <dbReference type="EC" id="2.6.1.9"/>
    </reaction>
</comment>
<evidence type="ECO:0000256" key="5">
    <source>
        <dbReference type="ARBA" id="ARBA00022898"/>
    </source>
</evidence>
<keyword evidence="3 7" id="KW-0032">Aminotransferase</keyword>
<dbReference type="HAMAP" id="MF_01023">
    <property type="entry name" value="HisC_aminotrans_2"/>
    <property type="match status" value="1"/>
</dbReference>
<dbReference type="RefSeq" id="WP_153831923.1">
    <property type="nucleotide sequence ID" value="NZ_WJQT01000004.1"/>
</dbReference>
<comment type="cofactor">
    <cofactor evidence="1 7">
        <name>pyridoxal 5'-phosphate</name>
        <dbReference type="ChEBI" id="CHEBI:597326"/>
    </cofactor>
</comment>
<comment type="subunit">
    <text evidence="2 7">Homodimer.</text>
</comment>
<reference evidence="9 10" key="1">
    <citation type="submission" date="2019-11" db="EMBL/GenBank/DDBJ databases">
        <title>Characterisation of Fundicoccus ignavus gen. nov. sp. nov., a novel genus of the family Aerococcaceae from bulk tank milk.</title>
        <authorList>
            <person name="Siebert A."/>
            <person name="Huptas C."/>
            <person name="Wenning M."/>
            <person name="Scherer S."/>
            <person name="Doll E.V."/>
        </authorList>
    </citation>
    <scope>NUCLEOTIDE SEQUENCE [LARGE SCALE GENOMIC DNA]</scope>
    <source>
        <strain evidence="9 10">DSM 109652</strain>
    </source>
</reference>
<dbReference type="AlphaFoldDB" id="A0A844C7Y2"/>
<accession>A0A844C7Y2</accession>
<sequence>MLNHTKKQIEWGNVFMKHEAKRSTAHLSRYVPDLEPEQLQAQMELEQAIRLSMNESVYGPSPKVMEAIQEWTGAYAHRYPDTRLTKLRHALATYHNVHPDAFVFTNGLDEMIQTLPRTFVEAGDEVLVHTPTFPEYASQAQVDGARIVAVPNKNFGIDWEGMRAAITDRTKLIYLCNPNNPTASLEPLSSIQAFLDQVPDHILVVLDEAYFEFTGLPESQSGVAIFDQYPNLMIMRTFSKAYGLANIRCGYSILHEAAAEIVDATRTPFNVSGLTEIAALAGFQDQAYLAEVVEATRLEREKWLAFLDDMQLTHYPSYTNFVMFEVPDAAQLIANLREHGYMLTTHSFPNWIRLTLPNAQDGARLRDLMRQALS</sequence>
<comment type="pathway">
    <text evidence="7">Amino-acid biosynthesis; L-histidine biosynthesis; L-histidine from 5-phospho-alpha-D-ribose 1-diphosphate: step 7/9.</text>
</comment>
<evidence type="ECO:0000256" key="2">
    <source>
        <dbReference type="ARBA" id="ARBA00011738"/>
    </source>
</evidence>
<feature type="modified residue" description="N6-(pyridoxal phosphate)lysine" evidence="7">
    <location>
        <position position="240"/>
    </location>
</feature>
<dbReference type="Proteomes" id="UP000440066">
    <property type="component" value="Unassembled WGS sequence"/>
</dbReference>
<proteinExistence type="inferred from homology"/>
<evidence type="ECO:0000256" key="4">
    <source>
        <dbReference type="ARBA" id="ARBA00022679"/>
    </source>
</evidence>
<dbReference type="InterPro" id="IPR004839">
    <property type="entry name" value="Aminotransferase_I/II_large"/>
</dbReference>
<evidence type="ECO:0000259" key="8">
    <source>
        <dbReference type="Pfam" id="PF00155"/>
    </source>
</evidence>
<evidence type="ECO:0000313" key="10">
    <source>
        <dbReference type="Proteomes" id="UP000440066"/>
    </source>
</evidence>
<organism evidence="9 10">
    <name type="scientific">Fundicoccus ignavus</name>
    <dbReference type="NCBI Taxonomy" id="2664442"/>
    <lineage>
        <taxon>Bacteria</taxon>
        <taxon>Bacillati</taxon>
        <taxon>Bacillota</taxon>
        <taxon>Bacilli</taxon>
        <taxon>Lactobacillales</taxon>
        <taxon>Aerococcaceae</taxon>
        <taxon>Fundicoccus</taxon>
    </lineage>
</organism>
<evidence type="ECO:0000313" key="9">
    <source>
        <dbReference type="EMBL" id="MRJ46833.1"/>
    </source>
</evidence>
<name>A0A844C7Y2_9LACT</name>
<dbReference type="UniPathway" id="UPA00031">
    <property type="reaction ID" value="UER00012"/>
</dbReference>
<dbReference type="SUPFAM" id="SSF53383">
    <property type="entry name" value="PLP-dependent transferases"/>
    <property type="match status" value="1"/>
</dbReference>
<keyword evidence="7" id="KW-0028">Amino-acid biosynthesis</keyword>
<dbReference type="PANTHER" id="PTHR43643">
    <property type="entry name" value="HISTIDINOL-PHOSPHATE AMINOTRANSFERASE 2"/>
    <property type="match status" value="1"/>
</dbReference>
<dbReference type="PANTHER" id="PTHR43643:SF3">
    <property type="entry name" value="HISTIDINOL-PHOSPHATE AMINOTRANSFERASE"/>
    <property type="match status" value="1"/>
</dbReference>
<keyword evidence="4 7" id="KW-0808">Transferase</keyword>